<dbReference type="AlphaFoldDB" id="A0AAE3SJS2"/>
<evidence type="ECO:0000313" key="3">
    <source>
        <dbReference type="Proteomes" id="UP001207408"/>
    </source>
</evidence>
<dbReference type="InterPro" id="IPR010982">
    <property type="entry name" value="Lambda_DNA-bd_dom_sf"/>
</dbReference>
<dbReference type="EMBL" id="JAPDPI010000015">
    <property type="protein sequence ID" value="MCW3805718.1"/>
    <property type="molecule type" value="Genomic_DNA"/>
</dbReference>
<evidence type="ECO:0000313" key="2">
    <source>
        <dbReference type="EMBL" id="MCW3805718.1"/>
    </source>
</evidence>
<dbReference type="Gene3D" id="1.10.260.40">
    <property type="entry name" value="lambda repressor-like DNA-binding domains"/>
    <property type="match status" value="1"/>
</dbReference>
<gene>
    <name evidence="2" type="ORF">OM074_08760</name>
</gene>
<organism evidence="2 3">
    <name type="scientific">Plebeiibacterium marinum</name>
    <dbReference type="NCBI Taxonomy" id="2992111"/>
    <lineage>
        <taxon>Bacteria</taxon>
        <taxon>Pseudomonadati</taxon>
        <taxon>Bacteroidota</taxon>
        <taxon>Bacteroidia</taxon>
        <taxon>Marinilabiliales</taxon>
        <taxon>Marinilabiliaceae</taxon>
        <taxon>Plebeiibacterium</taxon>
    </lineage>
</organism>
<dbReference type="CDD" id="cd00093">
    <property type="entry name" value="HTH_XRE"/>
    <property type="match status" value="1"/>
</dbReference>
<name>A0AAE3SJS2_9BACT</name>
<dbReference type="InterPro" id="IPR001387">
    <property type="entry name" value="Cro/C1-type_HTH"/>
</dbReference>
<reference evidence="2" key="1">
    <citation type="submission" date="2022-10" db="EMBL/GenBank/DDBJ databases">
        <authorList>
            <person name="Yu W.X."/>
        </authorList>
    </citation>
    <scope>NUCLEOTIDE SEQUENCE</scope>
    <source>
        <strain evidence="2">D04</strain>
    </source>
</reference>
<dbReference type="InterPro" id="IPR053830">
    <property type="entry name" value="DUF6922"/>
</dbReference>
<proteinExistence type="predicted"/>
<accession>A0AAE3SJS2</accession>
<dbReference type="GO" id="GO:0003677">
    <property type="term" value="F:DNA binding"/>
    <property type="evidence" value="ECO:0007669"/>
    <property type="project" value="InterPro"/>
</dbReference>
<feature type="domain" description="HTH cro/C1-type" evidence="1">
    <location>
        <begin position="17"/>
        <end position="71"/>
    </location>
</feature>
<dbReference type="SMART" id="SM00530">
    <property type="entry name" value="HTH_XRE"/>
    <property type="match status" value="1"/>
</dbReference>
<keyword evidence="3" id="KW-1185">Reference proteome</keyword>
<protein>
    <submittedName>
        <fullName evidence="2">Helix-turn-helix domain-containing protein</fullName>
    </submittedName>
</protein>
<dbReference type="Proteomes" id="UP001207408">
    <property type="component" value="Unassembled WGS sequence"/>
</dbReference>
<comment type="caution">
    <text evidence="2">The sequence shown here is derived from an EMBL/GenBank/DDBJ whole genome shotgun (WGS) entry which is preliminary data.</text>
</comment>
<dbReference type="SUPFAM" id="SSF47413">
    <property type="entry name" value="lambda repressor-like DNA-binding domains"/>
    <property type="match status" value="1"/>
</dbReference>
<dbReference type="PROSITE" id="PS50943">
    <property type="entry name" value="HTH_CROC1"/>
    <property type="match status" value="1"/>
</dbReference>
<sequence>MLPELNKIKGIHPGAILNREIKKRGLKNKDFASMVNEHAQTISAIIKEKRGVNPKLSIKLGMNLGVDVDYFMLLQASYDVKQASISEIVSKTPDLNKIRKILFWDTDFDKIDWQRNKRAIIKRVFERGNETEIKEILKFYGKETVKAEIENIKESYLTSFALNIDRYLR</sequence>
<dbReference type="RefSeq" id="WP_301199085.1">
    <property type="nucleotide sequence ID" value="NZ_JAPDPI010000015.1"/>
</dbReference>
<dbReference type="Pfam" id="PF01381">
    <property type="entry name" value="HTH_3"/>
    <property type="match status" value="1"/>
</dbReference>
<evidence type="ECO:0000259" key="1">
    <source>
        <dbReference type="PROSITE" id="PS50943"/>
    </source>
</evidence>
<dbReference type="Pfam" id="PF21956">
    <property type="entry name" value="DUF6922"/>
    <property type="match status" value="1"/>
</dbReference>